<evidence type="ECO:0000259" key="7">
    <source>
        <dbReference type="Pfam" id="PF14464"/>
    </source>
</evidence>
<evidence type="ECO:0000256" key="3">
    <source>
        <dbReference type="ARBA" id="ARBA00022801"/>
    </source>
</evidence>
<name>A0A1B1LQN2_KLEPN</name>
<dbReference type="InterPro" id="IPR028090">
    <property type="entry name" value="JAB_dom_prok"/>
</dbReference>
<geneLocation type="plasmid" evidence="9 10">
    <name>pNUITM-VK2</name>
</geneLocation>
<dbReference type="InterPro" id="IPR035985">
    <property type="entry name" value="Ubiquitin-activating_enz"/>
</dbReference>
<dbReference type="GO" id="GO:0008641">
    <property type="term" value="F:ubiquitin-like modifier activating enzyme activity"/>
    <property type="evidence" value="ECO:0007669"/>
    <property type="project" value="InterPro"/>
</dbReference>
<organism evidence="8">
    <name type="scientific">Klebsiella pneumoniae</name>
    <dbReference type="NCBI Taxonomy" id="573"/>
    <lineage>
        <taxon>Bacteria</taxon>
        <taxon>Pseudomonadati</taxon>
        <taxon>Pseudomonadota</taxon>
        <taxon>Gammaproteobacteria</taxon>
        <taxon>Enterobacterales</taxon>
        <taxon>Enterobacteriaceae</taxon>
        <taxon>Klebsiella/Raoultella group</taxon>
        <taxon>Klebsiella</taxon>
        <taxon>Klebsiella pneumoniae complex</taxon>
    </lineage>
</organism>
<evidence type="ECO:0000256" key="5">
    <source>
        <dbReference type="ARBA" id="ARBA00023049"/>
    </source>
</evidence>
<evidence type="ECO:0000256" key="4">
    <source>
        <dbReference type="ARBA" id="ARBA00022833"/>
    </source>
</evidence>
<sequence>MIEYFELGKRLDSSGRDSLYPQTISLLTACEQHPYITVRELRLSEQNNDRSEYLVIDVADGTVTSGNKAGIRRKERLAIEINPKFTIPILVHALRKDFPVLSHQHAGVPDSPKILCLYDVSWNAVERNWTPERFIERIFWWLRESAEQRLHREDQPLEQLFYMSPYQLILPANYLDYNHAAAHKLSLQMVSNGKPIILRAVPEHSNQGIRPFRLLTIAVPPVEASLVASYPDNLKKLEEQLQSWGSELLQPLADAVYDAIPDTGLRPSSGEKEGLLILLWVPRLRDGKTERTDVMGYIVERSLYELASVLDILAPRNERGIQHRFRLLGGVRGTQWQQLPLLPVEIRSAMNAARARDISAVDSDNASFYGVLAGVGALGGTLADIWIRIGWGHWTFIDPDKLLPHNLPRHIGVDDHIGYPKTDILRHLAGSIYPHEPLPGAINKSILDDDHDIARAVNEAHLVVDVSTTFEVPRTLALKDDIPRTVSLFLTPSGKASVMLIEDTDRQCRIDAIEGQYYRAILSSEWGNTHLQHNYGDRWVGGGCRDISVRMSNECIHVHAGILSRQLRQTVLKDDARLCIWVSDENSGAVSAHEIELYPVVSVIAGEWIVRYDQGLEQKLRHTRLQALPNETGGAIVGITDFKNKTIILVDVFPEPIDSKSSPAFFVRGEEGQKEALERVQQLTARVVDYVGEWHSHPQGFSAKASNEDDNLIKKLHQKMSVEGLPAVMLIVAENDINIIVR</sequence>
<keyword evidence="1" id="KW-0645">Protease</keyword>
<dbReference type="Pfam" id="PF00899">
    <property type="entry name" value="ThiF"/>
    <property type="match status" value="1"/>
</dbReference>
<dbReference type="GO" id="GO:0006508">
    <property type="term" value="P:proteolysis"/>
    <property type="evidence" value="ECO:0007669"/>
    <property type="project" value="UniProtKB-KW"/>
</dbReference>
<dbReference type="SUPFAM" id="SSF69572">
    <property type="entry name" value="Activating enzymes of the ubiquitin-like proteins"/>
    <property type="match status" value="1"/>
</dbReference>
<feature type="domain" description="JAB" evidence="7">
    <location>
        <begin position="615"/>
        <end position="734"/>
    </location>
</feature>
<reference evidence="9 10" key="2">
    <citation type="submission" date="2021-09" db="EMBL/GenBank/DDBJ databases">
        <title>Whole genome sequencing of antimicrobial-resistant bacteria isolated from aquatic animals, plants, and environment in Asia.</title>
        <authorList>
            <person name="Hirabayashi A."/>
            <person name="Suzuki M."/>
        </authorList>
    </citation>
    <scope>NUCLEOTIDE SEQUENCE [LARGE SCALE GENOMIC DNA]</scope>
    <source>
        <strain evidence="9 10">NUITM-VK2</strain>
        <plasmid evidence="9 10">pNUITM-VK2</plasmid>
    </source>
</reference>
<keyword evidence="2" id="KW-0479">Metal-binding</keyword>
<evidence type="ECO:0000256" key="2">
    <source>
        <dbReference type="ARBA" id="ARBA00022723"/>
    </source>
</evidence>
<dbReference type="RefSeq" id="WP_014839974.1">
    <property type="nucleotide sequence ID" value="NZ_AP018583.1"/>
</dbReference>
<evidence type="ECO:0000256" key="1">
    <source>
        <dbReference type="ARBA" id="ARBA00022670"/>
    </source>
</evidence>
<dbReference type="InterPro" id="IPR032865">
    <property type="entry name" value="Prok-E2_A"/>
</dbReference>
<proteinExistence type="predicted"/>
<evidence type="ECO:0000313" key="10">
    <source>
        <dbReference type="Proteomes" id="UP001319930"/>
    </source>
</evidence>
<feature type="domain" description="THIF-type NAD/FAD binding fold" evidence="6">
    <location>
        <begin position="371"/>
        <end position="466"/>
    </location>
</feature>
<dbReference type="AlphaFoldDB" id="A0A1B1LQN2"/>
<dbReference type="GO" id="GO:0008237">
    <property type="term" value="F:metallopeptidase activity"/>
    <property type="evidence" value="ECO:0007669"/>
    <property type="project" value="UniProtKB-KW"/>
</dbReference>
<dbReference type="Gene3D" id="3.40.50.720">
    <property type="entry name" value="NAD(P)-binding Rossmann-like Domain"/>
    <property type="match status" value="1"/>
</dbReference>
<evidence type="ECO:0000313" key="8">
    <source>
        <dbReference type="EMBL" id="ANS55358.1"/>
    </source>
</evidence>
<gene>
    <name evidence="9" type="ORF">NUITMVK2_1600</name>
</gene>
<keyword evidence="3" id="KW-0378">Hydrolase</keyword>
<dbReference type="Gene3D" id="3.40.140.10">
    <property type="entry name" value="Cytidine Deaminase, domain 2"/>
    <property type="match status" value="1"/>
</dbReference>
<keyword evidence="4" id="KW-0862">Zinc</keyword>
<dbReference type="GO" id="GO:0046872">
    <property type="term" value="F:metal ion binding"/>
    <property type="evidence" value="ECO:0007669"/>
    <property type="project" value="UniProtKB-KW"/>
</dbReference>
<accession>A0A1B1LQN2</accession>
<dbReference type="Pfam" id="PF14457">
    <property type="entry name" value="Prok-E2_A"/>
    <property type="match status" value="1"/>
</dbReference>
<geneLocation type="plasmid" evidence="8">
    <name>pKP04VIM</name>
</geneLocation>
<dbReference type="InterPro" id="IPR000594">
    <property type="entry name" value="ThiF_NAD_FAD-bd"/>
</dbReference>
<dbReference type="EMBL" id="KU318421">
    <property type="protein sequence ID" value="ANS55358.1"/>
    <property type="molecule type" value="Genomic_DNA"/>
</dbReference>
<evidence type="ECO:0008006" key="11">
    <source>
        <dbReference type="Google" id="ProtNLM"/>
    </source>
</evidence>
<keyword evidence="8" id="KW-0614">Plasmid</keyword>
<dbReference type="Proteomes" id="UP001319930">
    <property type="component" value="Plasmid pNUITM-VK2"/>
</dbReference>
<evidence type="ECO:0000313" key="9">
    <source>
        <dbReference type="EMBL" id="BDB31046.1"/>
    </source>
</evidence>
<protein>
    <recommendedName>
        <fullName evidence="11">ThiF family protein</fullName>
    </recommendedName>
</protein>
<dbReference type="SUPFAM" id="SSF102712">
    <property type="entry name" value="JAB1/MPN domain"/>
    <property type="match status" value="1"/>
</dbReference>
<dbReference type="EMBL" id="AP025164">
    <property type="protein sequence ID" value="BDB31046.1"/>
    <property type="molecule type" value="Genomic_DNA"/>
</dbReference>
<keyword evidence="5" id="KW-0482">Metalloprotease</keyword>
<dbReference type="GeneID" id="93756919"/>
<dbReference type="Pfam" id="PF14464">
    <property type="entry name" value="Prok-JAB"/>
    <property type="match status" value="1"/>
</dbReference>
<reference evidence="8" key="1">
    <citation type="submission" date="2015-12" db="EMBL/GenBank/DDBJ databases">
        <title>Klebsiella pneumoniae strain KP04 plasmid pKP04VIM, complete sequence.</title>
        <authorList>
            <person name="Li R."/>
            <person name="Lin D."/>
            <person name="Chen C."/>
        </authorList>
    </citation>
    <scope>NUCLEOTIDE SEQUENCE</scope>
    <source>
        <plasmid evidence="8">pKP04VIM</plasmid>
    </source>
</reference>
<evidence type="ECO:0000259" key="6">
    <source>
        <dbReference type="Pfam" id="PF00899"/>
    </source>
</evidence>